<feature type="compositionally biased region" description="Basic and acidic residues" evidence="1">
    <location>
        <begin position="87"/>
        <end position="98"/>
    </location>
</feature>
<reference evidence="2" key="1">
    <citation type="submission" date="2021-01" db="EMBL/GenBank/DDBJ databases">
        <authorList>
            <person name="Corre E."/>
            <person name="Pelletier E."/>
            <person name="Niang G."/>
            <person name="Scheremetjew M."/>
            <person name="Finn R."/>
            <person name="Kale V."/>
            <person name="Holt S."/>
            <person name="Cochrane G."/>
            <person name="Meng A."/>
            <person name="Brown T."/>
            <person name="Cohen L."/>
        </authorList>
    </citation>
    <scope>NUCLEOTIDE SEQUENCE</scope>
    <source>
        <strain evidence="2">FSP1.4</strain>
    </source>
</reference>
<evidence type="ECO:0000256" key="1">
    <source>
        <dbReference type="SAM" id="MobiDB-lite"/>
    </source>
</evidence>
<feature type="compositionally biased region" description="Basic and acidic residues" evidence="1">
    <location>
        <begin position="105"/>
        <end position="114"/>
    </location>
</feature>
<proteinExistence type="predicted"/>
<name>A0A7S3J257_9SPIT</name>
<sequence>MRYISEFEEMGDEKDLNTKIASVHNKVFDPETLDNSKKTKLGKLLHNMRKKKMLKVKKKATGGKLDIDDNSSNVTKEITTLKSHTKSNFDESSKKKSSNESGSMEEEKSFEEKSNLTNKESTFDDNNKSDMRSSKISIFSHNFATSKLPEEKSDKGSGSNEDKNYSLGKSSDEKNVSKDSDEAQSKSAGNKNLSDENVKA</sequence>
<dbReference type="AlphaFoldDB" id="A0A7S3J257"/>
<feature type="compositionally biased region" description="Polar residues" evidence="1">
    <location>
        <begin position="70"/>
        <end position="82"/>
    </location>
</feature>
<evidence type="ECO:0000313" key="2">
    <source>
        <dbReference type="EMBL" id="CAE0343801.1"/>
    </source>
</evidence>
<protein>
    <submittedName>
        <fullName evidence="2">Uncharacterized protein</fullName>
    </submittedName>
</protein>
<feature type="region of interest" description="Disordered" evidence="1">
    <location>
        <begin position="31"/>
        <end position="200"/>
    </location>
</feature>
<feature type="compositionally biased region" description="Basic and acidic residues" evidence="1">
    <location>
        <begin position="121"/>
        <end position="133"/>
    </location>
</feature>
<feature type="compositionally biased region" description="Basic residues" evidence="1">
    <location>
        <begin position="38"/>
        <end position="61"/>
    </location>
</feature>
<organism evidence="2">
    <name type="scientific">Euplotes harpa</name>
    <dbReference type="NCBI Taxonomy" id="151035"/>
    <lineage>
        <taxon>Eukaryota</taxon>
        <taxon>Sar</taxon>
        <taxon>Alveolata</taxon>
        <taxon>Ciliophora</taxon>
        <taxon>Intramacronucleata</taxon>
        <taxon>Spirotrichea</taxon>
        <taxon>Hypotrichia</taxon>
        <taxon>Euplotida</taxon>
        <taxon>Euplotidae</taxon>
        <taxon>Euplotes</taxon>
    </lineage>
</organism>
<dbReference type="EMBL" id="HBII01006043">
    <property type="protein sequence ID" value="CAE0343801.1"/>
    <property type="molecule type" value="Transcribed_RNA"/>
</dbReference>
<accession>A0A7S3J257</accession>
<feature type="compositionally biased region" description="Basic and acidic residues" evidence="1">
    <location>
        <begin position="148"/>
        <end position="184"/>
    </location>
</feature>
<feature type="compositionally biased region" description="Polar residues" evidence="1">
    <location>
        <begin position="134"/>
        <end position="145"/>
    </location>
</feature>
<gene>
    <name evidence="2" type="ORF">EHAR0213_LOCUS2708</name>
</gene>